<dbReference type="RefSeq" id="WP_054937360.1">
    <property type="nucleotide sequence ID" value="NZ_PVXL01000023.1"/>
</dbReference>
<dbReference type="GO" id="GO:0019509">
    <property type="term" value="P:L-methionine salvage from methylthioadenosine"/>
    <property type="evidence" value="ECO:0007669"/>
    <property type="project" value="UniProtKB-UniRule"/>
</dbReference>
<dbReference type="Gene3D" id="1.20.120.420">
    <property type="entry name" value="translation initiation factor eif-2b, domain 1"/>
    <property type="match status" value="1"/>
</dbReference>
<dbReference type="PANTHER" id="PTHR43475:SF1">
    <property type="entry name" value="METHYLTHIORIBOSE-1-PHOSPHATE ISOMERASE"/>
    <property type="match status" value="1"/>
</dbReference>
<evidence type="ECO:0000256" key="1">
    <source>
        <dbReference type="ARBA" id="ARBA00023235"/>
    </source>
</evidence>
<organism evidence="4 5">
    <name type="scientific">Neomoorella stamsii</name>
    <dbReference type="NCBI Taxonomy" id="1266720"/>
    <lineage>
        <taxon>Bacteria</taxon>
        <taxon>Bacillati</taxon>
        <taxon>Bacillota</taxon>
        <taxon>Clostridia</taxon>
        <taxon>Neomoorellales</taxon>
        <taxon>Neomoorellaceae</taxon>
        <taxon>Neomoorella</taxon>
    </lineage>
</organism>
<comment type="caution">
    <text evidence="4">The sequence shown here is derived from an EMBL/GenBank/DDBJ whole genome shotgun (WGS) entry which is preliminary data.</text>
</comment>
<dbReference type="InterPro" id="IPR027363">
    <property type="entry name" value="M1Pi_N"/>
</dbReference>
<keyword evidence="3" id="KW-0486">Methionine biosynthesis</keyword>
<accession>A0A9X7J4K4</accession>
<dbReference type="InterPro" id="IPR011559">
    <property type="entry name" value="Initiation_fac_2B_a/b/d"/>
</dbReference>
<protein>
    <recommendedName>
        <fullName evidence="3">Methylthioribose-1-phosphate isomerase</fullName>
        <shortName evidence="3">M1Pi</shortName>
        <shortName evidence="3">MTR-1-P isomerase</shortName>
        <ecNumber evidence="3">5.3.1.23</ecNumber>
    </recommendedName>
    <alternativeName>
        <fullName evidence="3">S-methyl-5-thioribose-1-phosphate isomerase</fullName>
    </alternativeName>
</protein>
<dbReference type="InterPro" id="IPR000649">
    <property type="entry name" value="IF-2B-related"/>
</dbReference>
<comment type="pathway">
    <text evidence="3">Amino-acid biosynthesis; L-methionine biosynthesis via salvage pathway; L-methionine from S-methyl-5-thio-alpha-D-ribose 1-phosphate: step 1/6.</text>
</comment>
<feature type="binding site" evidence="3">
    <location>
        <position position="200"/>
    </location>
    <ligand>
        <name>substrate</name>
    </ligand>
</feature>
<dbReference type="AlphaFoldDB" id="A0A9X7J4K4"/>
<dbReference type="InterPro" id="IPR042529">
    <property type="entry name" value="IF_2B-like_C"/>
</dbReference>
<keyword evidence="5" id="KW-1185">Reference proteome</keyword>
<comment type="catalytic activity">
    <reaction evidence="2 3">
        <text>5-(methylsulfanyl)-alpha-D-ribose 1-phosphate = 5-(methylsulfanyl)-D-ribulose 1-phosphate</text>
        <dbReference type="Rhea" id="RHEA:19989"/>
        <dbReference type="ChEBI" id="CHEBI:58533"/>
        <dbReference type="ChEBI" id="CHEBI:58548"/>
        <dbReference type="EC" id="5.3.1.23"/>
    </reaction>
</comment>
<gene>
    <name evidence="4" type="primary">mtnA_1</name>
    <name evidence="3" type="synonym">mtnA</name>
    <name evidence="4" type="ORF">MOST_07140</name>
</gene>
<keyword evidence="3" id="KW-0028">Amino-acid biosynthesis</keyword>
<comment type="function">
    <text evidence="3">Catalyzes the interconversion of methylthioribose-1-phosphate (MTR-1-P) into methylthioribulose-1-phosphate (MTRu-1-P).</text>
</comment>
<dbReference type="EMBL" id="PVXL01000023">
    <property type="protein sequence ID" value="PRR76093.1"/>
    <property type="molecule type" value="Genomic_DNA"/>
</dbReference>
<evidence type="ECO:0000256" key="2">
    <source>
        <dbReference type="ARBA" id="ARBA00052401"/>
    </source>
</evidence>
<dbReference type="EC" id="5.3.1.23" evidence="3"/>
<feature type="active site" description="Proton donor" evidence="3">
    <location>
        <position position="241"/>
    </location>
</feature>
<name>A0A9X7J4K4_9FIRM</name>
<dbReference type="HAMAP" id="MF_01678">
    <property type="entry name" value="Salvage_MtnA"/>
    <property type="match status" value="1"/>
</dbReference>
<dbReference type="FunFam" id="3.40.50.10470:FF:000006">
    <property type="entry name" value="Methylthioribose-1-phosphate isomerase"/>
    <property type="match status" value="1"/>
</dbReference>
<dbReference type="InterPro" id="IPR005251">
    <property type="entry name" value="IF-M1Pi"/>
</dbReference>
<evidence type="ECO:0000313" key="5">
    <source>
        <dbReference type="Proteomes" id="UP000239430"/>
    </source>
</evidence>
<dbReference type="NCBIfam" id="TIGR00524">
    <property type="entry name" value="eIF-2B_rel"/>
    <property type="match status" value="1"/>
</dbReference>
<feature type="site" description="Transition state stabilizer" evidence="3">
    <location>
        <position position="160"/>
    </location>
</feature>
<feature type="binding site" evidence="3">
    <location>
        <position position="98"/>
    </location>
    <ligand>
        <name>substrate</name>
    </ligand>
</feature>
<reference evidence="4 5" key="1">
    <citation type="submission" date="2018-03" db="EMBL/GenBank/DDBJ databases">
        <title>Genome sequence of Moorella stamsii DSM 26217.</title>
        <authorList>
            <person name="Poehlein A."/>
            <person name="Daniel R."/>
        </authorList>
    </citation>
    <scope>NUCLEOTIDE SEQUENCE [LARGE SCALE GENOMIC DNA]</scope>
    <source>
        <strain evidence="5">DSM 26217</strain>
    </source>
</reference>
<sequence>MTRLVNSLVQELRERELLLPIWGEGEKIILLDQTQLPFKTVYLEIYTVSELCTAIKDMTIRGSGALGLAGAWGAYLASLKNDNLEALQRDLVALKATRPTAVNLAKTVDEIGTDLDPRQFKEQVVQRLIDIVHRQLNFELALGEAGAALIHDGDTIMTHCHSGALAGAGYGGRALSVIRRAWEQGKKISVLVNETRPFLQGARITAWELKRLGIPFTLITDNMSGFCLEKGMVNLVVVGSDRVARNGDLANKVGTYLHALAAHDNNVPFYTATSSHTIDLNTPSGDTIPVEMRPAEEVLTLAGQPIAEPGTKALYPAFDITPYRLITGIITEKGVIYPPYEKNLVEMFG</sequence>
<keyword evidence="1 3" id="KW-0413">Isomerase</keyword>
<dbReference type="GO" id="GO:0046523">
    <property type="term" value="F:S-methyl-5-thioribose-1-phosphate isomerase activity"/>
    <property type="evidence" value="ECO:0007669"/>
    <property type="project" value="UniProtKB-UniRule"/>
</dbReference>
<dbReference type="NCBIfam" id="TIGR00512">
    <property type="entry name" value="salvage_mtnA"/>
    <property type="match status" value="1"/>
</dbReference>
<dbReference type="NCBIfam" id="NF004326">
    <property type="entry name" value="PRK05720.1"/>
    <property type="match status" value="1"/>
</dbReference>
<dbReference type="InterPro" id="IPR037171">
    <property type="entry name" value="NagB/RpiA_transferase-like"/>
</dbReference>
<comment type="similarity">
    <text evidence="3">Belongs to the EIF-2B alpha/beta/delta subunits family. MtnA subfamily.</text>
</comment>
<feature type="binding site" evidence="3">
    <location>
        <begin position="251"/>
        <end position="252"/>
    </location>
    <ligand>
        <name>substrate</name>
    </ligand>
</feature>
<dbReference type="Pfam" id="PF01008">
    <property type="entry name" value="IF-2B"/>
    <property type="match status" value="1"/>
</dbReference>
<dbReference type="Proteomes" id="UP000239430">
    <property type="component" value="Unassembled WGS sequence"/>
</dbReference>
<dbReference type="SUPFAM" id="SSF100950">
    <property type="entry name" value="NagB/RpiA/CoA transferase-like"/>
    <property type="match status" value="1"/>
</dbReference>
<dbReference type="Gene3D" id="3.40.50.10470">
    <property type="entry name" value="Translation initiation factor eif-2b, domain 2"/>
    <property type="match status" value="1"/>
</dbReference>
<dbReference type="PANTHER" id="PTHR43475">
    <property type="entry name" value="METHYLTHIORIBOSE-1-PHOSPHATE ISOMERASE"/>
    <property type="match status" value="1"/>
</dbReference>
<evidence type="ECO:0000313" key="4">
    <source>
        <dbReference type="EMBL" id="PRR76093.1"/>
    </source>
</evidence>
<proteinExistence type="inferred from homology"/>
<evidence type="ECO:0000256" key="3">
    <source>
        <dbReference type="HAMAP-Rule" id="MF_01678"/>
    </source>
</evidence>
<feature type="binding site" evidence="3">
    <location>
        <begin position="61"/>
        <end position="63"/>
    </location>
    <ligand>
        <name>substrate</name>
    </ligand>
</feature>